<dbReference type="Proteomes" id="UP000189464">
    <property type="component" value="Chromosome"/>
</dbReference>
<proteinExistence type="predicted"/>
<dbReference type="RefSeq" id="WP_077714381.1">
    <property type="nucleotide sequence ID" value="NZ_CP019698.1"/>
</dbReference>
<evidence type="ECO:0000256" key="1">
    <source>
        <dbReference type="ARBA" id="ARBA00023266"/>
    </source>
</evidence>
<dbReference type="InterPro" id="IPR036873">
    <property type="entry name" value="Rhodanese-like_dom_sf"/>
</dbReference>
<dbReference type="NCBIfam" id="NF008750">
    <property type="entry name" value="PRK11784.1-2"/>
    <property type="match status" value="1"/>
</dbReference>
<dbReference type="SUPFAM" id="SSF52540">
    <property type="entry name" value="P-loop containing nucleoside triphosphate hydrolases"/>
    <property type="match status" value="1"/>
</dbReference>
<dbReference type="PANTHER" id="PTHR30401">
    <property type="entry name" value="TRNA 2-SELENOURIDINE SYNTHASE"/>
    <property type="match status" value="1"/>
</dbReference>
<dbReference type="Gene3D" id="3.40.250.10">
    <property type="entry name" value="Rhodanese-like domain"/>
    <property type="match status" value="1"/>
</dbReference>
<dbReference type="SUPFAM" id="SSF52821">
    <property type="entry name" value="Rhodanese/Cell cycle control phosphatase"/>
    <property type="match status" value="1"/>
</dbReference>
<dbReference type="InterPro" id="IPR058840">
    <property type="entry name" value="AAA_SelU"/>
</dbReference>
<evidence type="ECO:0000259" key="2">
    <source>
        <dbReference type="PROSITE" id="PS50206"/>
    </source>
</evidence>
<organism evidence="3 4">
    <name type="scientific">Desulforamulus ferrireducens</name>
    <dbReference type="NCBI Taxonomy" id="1833852"/>
    <lineage>
        <taxon>Bacteria</taxon>
        <taxon>Bacillati</taxon>
        <taxon>Bacillota</taxon>
        <taxon>Clostridia</taxon>
        <taxon>Eubacteriales</taxon>
        <taxon>Peptococcaceae</taxon>
        <taxon>Desulforamulus</taxon>
    </lineage>
</organism>
<dbReference type="InterPro" id="IPR027417">
    <property type="entry name" value="P-loop_NTPase"/>
</dbReference>
<dbReference type="Gene3D" id="3.40.50.300">
    <property type="entry name" value="P-loop containing nucleotide triphosphate hydrolases"/>
    <property type="match status" value="1"/>
</dbReference>
<dbReference type="AlphaFoldDB" id="A0A1S6IX23"/>
<keyword evidence="1" id="KW-0711">Selenium</keyword>
<dbReference type="GO" id="GO:0002098">
    <property type="term" value="P:tRNA wobble uridine modification"/>
    <property type="evidence" value="ECO:0007669"/>
    <property type="project" value="InterPro"/>
</dbReference>
<dbReference type="PANTHER" id="PTHR30401:SF0">
    <property type="entry name" value="TRNA 2-SELENOURIDINE SYNTHASE"/>
    <property type="match status" value="1"/>
</dbReference>
<dbReference type="OrthoDB" id="9808735at2"/>
<feature type="domain" description="Rhodanese" evidence="2">
    <location>
        <begin position="12"/>
        <end position="133"/>
    </location>
</feature>
<dbReference type="STRING" id="1833852.B0537_09565"/>
<dbReference type="Pfam" id="PF26341">
    <property type="entry name" value="AAA_SelU"/>
    <property type="match status" value="1"/>
</dbReference>
<dbReference type="GO" id="GO:0043828">
    <property type="term" value="F:tRNA 2-selenouridine synthase activity"/>
    <property type="evidence" value="ECO:0007669"/>
    <property type="project" value="InterPro"/>
</dbReference>
<evidence type="ECO:0000313" key="3">
    <source>
        <dbReference type="EMBL" id="AQS59312.1"/>
    </source>
</evidence>
<dbReference type="Pfam" id="PF00581">
    <property type="entry name" value="Rhodanese"/>
    <property type="match status" value="1"/>
</dbReference>
<dbReference type="InterPro" id="IPR001763">
    <property type="entry name" value="Rhodanese-like_dom"/>
</dbReference>
<protein>
    <submittedName>
        <fullName evidence="3">tRNA 2-selenouridine(34) synthase MnmH</fullName>
    </submittedName>
</protein>
<dbReference type="EMBL" id="CP019698">
    <property type="protein sequence ID" value="AQS59312.1"/>
    <property type="molecule type" value="Genomic_DNA"/>
</dbReference>
<sequence>MDRFITIDEALKLKDVCIVDVRSEAEYEDGSIPGAVNVPLFTNEERAKIGTTYKQIGAEEAKRLGLEIAGPKLSALYEKISNLSQNKDIVLYCWRGGMRSKYATSILNTLGLKVMRIQGGYKAYRRYVNRYLDRECIPHKSIVLHGLTGVGKTMILKKLQQLGLPALDLEGIAKHRGSAYGKIGLPPSPSQKDFEAQIVDVLSAAERKGIILVECESRRVGKLIVPPALIASMAKGYRILLYASMEHRVERIIEDYTSGPDCNVEKLQFSTKLLKKSLGNKTVEELNQKIAEKRFDEVIPYLLHHYYDPLYKYPDGPSEDYDLSVNCNNLDQASAEIAQWVKALPEYGIPVDSGGEDDANRGSPEECALEEGLFF</sequence>
<dbReference type="InterPro" id="IPR017582">
    <property type="entry name" value="SelU"/>
</dbReference>
<evidence type="ECO:0000313" key="4">
    <source>
        <dbReference type="Proteomes" id="UP000189464"/>
    </source>
</evidence>
<dbReference type="SMART" id="SM00450">
    <property type="entry name" value="RHOD"/>
    <property type="match status" value="1"/>
</dbReference>
<keyword evidence="4" id="KW-1185">Reference proteome</keyword>
<accession>A0A1S6IX23</accession>
<dbReference type="PROSITE" id="PS50206">
    <property type="entry name" value="RHODANESE_3"/>
    <property type="match status" value="1"/>
</dbReference>
<gene>
    <name evidence="3" type="ORF">B0537_09565</name>
</gene>
<name>A0A1S6IX23_9FIRM</name>
<dbReference type="NCBIfam" id="NF008752">
    <property type="entry name" value="PRK11784.1-4"/>
    <property type="match status" value="1"/>
</dbReference>
<reference evidence="3 4" key="1">
    <citation type="journal article" date="2016" name="Int. J. Syst. Evol. Microbiol.">
        <title>Desulfotomaculum ferrireducens sp. nov., a moderately thermophilic sulfate-reducing and dissimilatory Fe(III)-reducing bacterium isolated from compost.</title>
        <authorList>
            <person name="Yang G."/>
            <person name="Guo J."/>
            <person name="Zhuang L."/>
            <person name="Yuan Y."/>
            <person name="Zhou S."/>
        </authorList>
    </citation>
    <scope>NUCLEOTIDE SEQUENCE [LARGE SCALE GENOMIC DNA]</scope>
    <source>
        <strain evidence="3 4">GSS09</strain>
    </source>
</reference>
<dbReference type="NCBIfam" id="TIGR03167">
    <property type="entry name" value="tRNA_sel_U_synt"/>
    <property type="match status" value="1"/>
</dbReference>
<dbReference type="KEGG" id="dfg:B0537_09565"/>